<protein>
    <submittedName>
        <fullName evidence="3">Universal stress protein</fullName>
    </submittedName>
</protein>
<proteinExistence type="inferred from homology"/>
<dbReference type="PANTHER" id="PTHR46268">
    <property type="entry name" value="STRESS RESPONSE PROTEIN NHAX"/>
    <property type="match status" value="1"/>
</dbReference>
<gene>
    <name evidence="3" type="ORF">ACFR99_20195</name>
</gene>
<dbReference type="RefSeq" id="WP_390291543.1">
    <property type="nucleotide sequence ID" value="NZ_JBHUDI010000013.1"/>
</dbReference>
<dbReference type="SUPFAM" id="SSF52402">
    <property type="entry name" value="Adenine nucleotide alpha hydrolases-like"/>
    <property type="match status" value="1"/>
</dbReference>
<evidence type="ECO:0000256" key="1">
    <source>
        <dbReference type="ARBA" id="ARBA00008791"/>
    </source>
</evidence>
<evidence type="ECO:0000313" key="4">
    <source>
        <dbReference type="Proteomes" id="UP001597076"/>
    </source>
</evidence>
<accession>A0ABD6BMT7</accession>
<dbReference type="InterPro" id="IPR006016">
    <property type="entry name" value="UspA"/>
</dbReference>
<keyword evidence="4" id="KW-1185">Reference proteome</keyword>
<dbReference type="Gene3D" id="3.40.50.620">
    <property type="entry name" value="HUPs"/>
    <property type="match status" value="1"/>
</dbReference>
<dbReference type="Pfam" id="PF00582">
    <property type="entry name" value="Usp"/>
    <property type="match status" value="1"/>
</dbReference>
<comment type="caution">
    <text evidence="3">The sequence shown here is derived from an EMBL/GenBank/DDBJ whole genome shotgun (WGS) entry which is preliminary data.</text>
</comment>
<dbReference type="InterPro" id="IPR014729">
    <property type="entry name" value="Rossmann-like_a/b/a_fold"/>
</dbReference>
<feature type="domain" description="UspA" evidence="2">
    <location>
        <begin position="1"/>
        <end position="140"/>
    </location>
</feature>
<dbReference type="PANTHER" id="PTHR46268:SF24">
    <property type="entry name" value="UNIVERSAL STRESS PROTEIN"/>
    <property type="match status" value="1"/>
</dbReference>
<evidence type="ECO:0000313" key="3">
    <source>
        <dbReference type="EMBL" id="MFD1565847.1"/>
    </source>
</evidence>
<sequence>MAEKILVPVDGSDHSRRALITAATEFEDTDIVVLHVIDPFDAYSVTEEAVWDDSFMEQREEDAKELLEEYEDLAAEHGVSVETQLAHGSPSRAILGAVDDLGADHIVIGSRGRTGVGRMLLGSVAETVAERSPVSVTIVRPEN</sequence>
<organism evidence="3 4">
    <name type="scientific">Haloarchaeobius amylolyticus</name>
    <dbReference type="NCBI Taxonomy" id="1198296"/>
    <lineage>
        <taxon>Archaea</taxon>
        <taxon>Methanobacteriati</taxon>
        <taxon>Methanobacteriota</taxon>
        <taxon>Stenosarchaea group</taxon>
        <taxon>Halobacteria</taxon>
        <taxon>Halobacteriales</taxon>
        <taxon>Halorubellaceae</taxon>
        <taxon>Haloarchaeobius</taxon>
    </lineage>
</organism>
<name>A0ABD6BMT7_9EURY</name>
<dbReference type="AlphaFoldDB" id="A0ABD6BMT7"/>
<dbReference type="InterPro" id="IPR006015">
    <property type="entry name" value="Universal_stress_UspA"/>
</dbReference>
<comment type="similarity">
    <text evidence="1">Belongs to the universal stress protein A family.</text>
</comment>
<dbReference type="Proteomes" id="UP001597076">
    <property type="component" value="Unassembled WGS sequence"/>
</dbReference>
<dbReference type="CDD" id="cd00293">
    <property type="entry name" value="USP-like"/>
    <property type="match status" value="1"/>
</dbReference>
<reference evidence="3 4" key="1">
    <citation type="journal article" date="2019" name="Int. J. Syst. Evol. Microbiol.">
        <title>The Global Catalogue of Microorganisms (GCM) 10K type strain sequencing project: providing services to taxonomists for standard genome sequencing and annotation.</title>
        <authorList>
            <consortium name="The Broad Institute Genomics Platform"/>
            <consortium name="The Broad Institute Genome Sequencing Center for Infectious Disease"/>
            <person name="Wu L."/>
            <person name="Ma J."/>
        </authorList>
    </citation>
    <scope>NUCLEOTIDE SEQUENCE [LARGE SCALE GENOMIC DNA]</scope>
    <source>
        <strain evidence="3 4">CGMCC 1.12230</strain>
    </source>
</reference>
<dbReference type="PRINTS" id="PR01438">
    <property type="entry name" value="UNVRSLSTRESS"/>
</dbReference>
<evidence type="ECO:0000259" key="2">
    <source>
        <dbReference type="Pfam" id="PF00582"/>
    </source>
</evidence>
<dbReference type="EMBL" id="JBHUDI010000013">
    <property type="protein sequence ID" value="MFD1565847.1"/>
    <property type="molecule type" value="Genomic_DNA"/>
</dbReference>